<feature type="non-terminal residue" evidence="9">
    <location>
        <position position="334"/>
    </location>
</feature>
<keyword evidence="7" id="KW-0732">Signal</keyword>
<dbReference type="PANTHER" id="PTHR23080">
    <property type="entry name" value="THAP DOMAIN PROTEIN"/>
    <property type="match status" value="1"/>
</dbReference>
<accession>A0ABN8NCS2</accession>
<dbReference type="Pfam" id="PF13613">
    <property type="entry name" value="HTH_Tnp_4"/>
    <property type="match status" value="1"/>
</dbReference>
<evidence type="ECO:0000256" key="4">
    <source>
        <dbReference type="ARBA" id="ARBA00023125"/>
    </source>
</evidence>
<keyword evidence="4 5" id="KW-0238">DNA-binding</keyword>
<evidence type="ECO:0000256" key="6">
    <source>
        <dbReference type="SAM" id="MobiDB-lite"/>
    </source>
</evidence>
<feature type="region of interest" description="Disordered" evidence="6">
    <location>
        <begin position="267"/>
        <end position="287"/>
    </location>
</feature>
<protein>
    <recommendedName>
        <fullName evidence="8">THAP-type domain-containing protein</fullName>
    </recommendedName>
</protein>
<gene>
    <name evidence="9" type="ORF">PLOB_00009850</name>
</gene>
<evidence type="ECO:0000259" key="8">
    <source>
        <dbReference type="PROSITE" id="PS50950"/>
    </source>
</evidence>
<evidence type="ECO:0000256" key="2">
    <source>
        <dbReference type="ARBA" id="ARBA00022771"/>
    </source>
</evidence>
<comment type="caution">
    <text evidence="9">The sequence shown here is derived from an EMBL/GenBank/DDBJ whole genome shotgun (WGS) entry which is preliminary data.</text>
</comment>
<evidence type="ECO:0000256" key="7">
    <source>
        <dbReference type="SAM" id="SignalP"/>
    </source>
</evidence>
<keyword evidence="3" id="KW-0862">Zinc</keyword>
<dbReference type="PROSITE" id="PS50950">
    <property type="entry name" value="ZF_THAP"/>
    <property type="match status" value="1"/>
</dbReference>
<evidence type="ECO:0000256" key="5">
    <source>
        <dbReference type="PROSITE-ProRule" id="PRU00309"/>
    </source>
</evidence>
<reference evidence="9 10" key="1">
    <citation type="submission" date="2022-05" db="EMBL/GenBank/DDBJ databases">
        <authorList>
            <consortium name="Genoscope - CEA"/>
            <person name="William W."/>
        </authorList>
    </citation>
    <scope>NUCLEOTIDE SEQUENCE [LARGE SCALE GENOMIC DNA]</scope>
</reference>
<dbReference type="Proteomes" id="UP001159405">
    <property type="component" value="Unassembled WGS sequence"/>
</dbReference>
<sequence length="334" mass="37548">MHQEFWTSCWIARHCGLTLSMGFGHRNCVVLGCPNSGQRLGKWAATTCELHGCNNGSSMCDCQPPFKLFPFPTEKKNPERRLQWAKNISRNSLNGTLWMPNKDSRVCNLHFVDDEPTAENPDPTLQLGHSKKTRASKRPPPTPRDNSLAVRSRKRAKLDTCSDEIPVPVLDHSADNLACDDVELQDPEPSTSINDCVDIDRASELSEKVKLLEVQLVAKQDKGLKHSDLRNDQTVNLLTGIPSKPAFHKLFDSVKGSIKKVRYWSGPKKTSRKGRNFRKSPKKFGPNRALSQKDEFLLTLMKLRLGSTNADLAQRFGISRSTVSTIFNSWVKIL</sequence>
<organism evidence="9 10">
    <name type="scientific">Porites lobata</name>
    <dbReference type="NCBI Taxonomy" id="104759"/>
    <lineage>
        <taxon>Eukaryota</taxon>
        <taxon>Metazoa</taxon>
        <taxon>Cnidaria</taxon>
        <taxon>Anthozoa</taxon>
        <taxon>Hexacorallia</taxon>
        <taxon>Scleractinia</taxon>
        <taxon>Fungiina</taxon>
        <taxon>Poritidae</taxon>
        <taxon>Porites</taxon>
    </lineage>
</organism>
<dbReference type="SMART" id="SM00980">
    <property type="entry name" value="THAP"/>
    <property type="match status" value="1"/>
</dbReference>
<feature type="region of interest" description="Disordered" evidence="6">
    <location>
        <begin position="114"/>
        <end position="157"/>
    </location>
</feature>
<feature type="compositionally biased region" description="Basic residues" evidence="6">
    <location>
        <begin position="269"/>
        <end position="282"/>
    </location>
</feature>
<dbReference type="EMBL" id="CALNXK010000015">
    <property type="protein sequence ID" value="CAH3046886.1"/>
    <property type="molecule type" value="Genomic_DNA"/>
</dbReference>
<feature type="domain" description="THAP-type" evidence="8">
    <location>
        <begin position="44"/>
        <end position="126"/>
    </location>
</feature>
<keyword evidence="1" id="KW-0479">Metal-binding</keyword>
<dbReference type="Gene3D" id="1.10.10.60">
    <property type="entry name" value="Homeodomain-like"/>
    <property type="match status" value="1"/>
</dbReference>
<dbReference type="InterPro" id="IPR006612">
    <property type="entry name" value="THAP_Znf"/>
</dbReference>
<feature type="signal peptide" evidence="7">
    <location>
        <begin position="1"/>
        <end position="20"/>
    </location>
</feature>
<dbReference type="SUPFAM" id="SSF57716">
    <property type="entry name" value="Glucocorticoid receptor-like (DNA-binding domain)"/>
    <property type="match status" value="1"/>
</dbReference>
<feature type="chain" id="PRO_5047515257" description="THAP-type domain-containing protein" evidence="7">
    <location>
        <begin position="21"/>
        <end position="334"/>
    </location>
</feature>
<dbReference type="Pfam" id="PF05485">
    <property type="entry name" value="THAP"/>
    <property type="match status" value="1"/>
</dbReference>
<dbReference type="InterPro" id="IPR027805">
    <property type="entry name" value="Transposase_HTH_dom"/>
</dbReference>
<keyword evidence="10" id="KW-1185">Reference proteome</keyword>
<evidence type="ECO:0000256" key="1">
    <source>
        <dbReference type="ARBA" id="ARBA00022723"/>
    </source>
</evidence>
<evidence type="ECO:0000313" key="10">
    <source>
        <dbReference type="Proteomes" id="UP001159405"/>
    </source>
</evidence>
<evidence type="ECO:0000313" key="9">
    <source>
        <dbReference type="EMBL" id="CAH3046886.1"/>
    </source>
</evidence>
<proteinExistence type="predicted"/>
<keyword evidence="2 5" id="KW-0863">Zinc-finger</keyword>
<evidence type="ECO:0000256" key="3">
    <source>
        <dbReference type="ARBA" id="ARBA00022833"/>
    </source>
</evidence>
<name>A0ABN8NCS2_9CNID</name>